<keyword evidence="1" id="KW-0472">Membrane</keyword>
<evidence type="ECO:0000313" key="2">
    <source>
        <dbReference type="EMBL" id="CAD6239612.1"/>
    </source>
</evidence>
<dbReference type="AlphaFoldDB" id="A0A811PA95"/>
<feature type="transmembrane region" description="Helical" evidence="1">
    <location>
        <begin position="36"/>
        <end position="56"/>
    </location>
</feature>
<comment type="caution">
    <text evidence="2">The sequence shown here is derived from an EMBL/GenBank/DDBJ whole genome shotgun (WGS) entry which is preliminary data.</text>
</comment>
<feature type="transmembrane region" description="Helical" evidence="1">
    <location>
        <begin position="115"/>
        <end position="142"/>
    </location>
</feature>
<dbReference type="Proteomes" id="UP000604825">
    <property type="component" value="Unassembled WGS sequence"/>
</dbReference>
<keyword evidence="1" id="KW-0812">Transmembrane</keyword>
<evidence type="ECO:0000313" key="3">
    <source>
        <dbReference type="Proteomes" id="UP000604825"/>
    </source>
</evidence>
<evidence type="ECO:0000256" key="1">
    <source>
        <dbReference type="SAM" id="Phobius"/>
    </source>
</evidence>
<dbReference type="EMBL" id="CAJGYO010000006">
    <property type="protein sequence ID" value="CAD6239612.1"/>
    <property type="molecule type" value="Genomic_DNA"/>
</dbReference>
<gene>
    <name evidence="2" type="ORF">NCGR_LOCUS26512</name>
</gene>
<proteinExistence type="predicted"/>
<feature type="transmembrane region" description="Helical" evidence="1">
    <location>
        <begin position="76"/>
        <end position="94"/>
    </location>
</feature>
<protein>
    <submittedName>
        <fullName evidence="2">Uncharacterized protein</fullName>
    </submittedName>
</protein>
<name>A0A811PA95_9POAL</name>
<accession>A0A811PA95</accession>
<keyword evidence="3" id="KW-1185">Reference proteome</keyword>
<reference evidence="2" key="1">
    <citation type="submission" date="2020-10" db="EMBL/GenBank/DDBJ databases">
        <authorList>
            <person name="Han B."/>
            <person name="Lu T."/>
            <person name="Zhao Q."/>
            <person name="Huang X."/>
            <person name="Zhao Y."/>
        </authorList>
    </citation>
    <scope>NUCLEOTIDE SEQUENCE</scope>
</reference>
<sequence length="144" mass="15247">MDGISNGGENNAAALPLGGGESQFMLDLRRNLPSKLYRVGFATSATAVGGLVEQLVAAASSRSRRQAEADVPLSQLPLFLLLVILFGALGTIYTGRRLEVELAPTPRWRKAGVAIYFLCFLLAIAAASLVGPDICVLALNFLDN</sequence>
<organism evidence="2 3">
    <name type="scientific">Miscanthus lutarioriparius</name>
    <dbReference type="NCBI Taxonomy" id="422564"/>
    <lineage>
        <taxon>Eukaryota</taxon>
        <taxon>Viridiplantae</taxon>
        <taxon>Streptophyta</taxon>
        <taxon>Embryophyta</taxon>
        <taxon>Tracheophyta</taxon>
        <taxon>Spermatophyta</taxon>
        <taxon>Magnoliopsida</taxon>
        <taxon>Liliopsida</taxon>
        <taxon>Poales</taxon>
        <taxon>Poaceae</taxon>
        <taxon>PACMAD clade</taxon>
        <taxon>Panicoideae</taxon>
        <taxon>Andropogonodae</taxon>
        <taxon>Andropogoneae</taxon>
        <taxon>Saccharinae</taxon>
        <taxon>Miscanthus</taxon>
    </lineage>
</organism>
<keyword evidence="1" id="KW-1133">Transmembrane helix</keyword>